<reference evidence="3" key="2">
    <citation type="submission" date="2021-04" db="EMBL/GenBank/DDBJ databases">
        <authorList>
            <person name="Podell S."/>
        </authorList>
    </citation>
    <scope>NUCLEOTIDE SEQUENCE</scope>
    <source>
        <strain evidence="3">Hildebrandi</strain>
    </source>
</reference>
<organism evidence="3 4">
    <name type="scientific">Nitzschia inconspicua</name>
    <dbReference type="NCBI Taxonomy" id="303405"/>
    <lineage>
        <taxon>Eukaryota</taxon>
        <taxon>Sar</taxon>
        <taxon>Stramenopiles</taxon>
        <taxon>Ochrophyta</taxon>
        <taxon>Bacillariophyta</taxon>
        <taxon>Bacillariophyceae</taxon>
        <taxon>Bacillariophycidae</taxon>
        <taxon>Bacillariales</taxon>
        <taxon>Bacillariaceae</taxon>
        <taxon>Nitzschia</taxon>
    </lineage>
</organism>
<evidence type="ECO:0000313" key="4">
    <source>
        <dbReference type="Proteomes" id="UP000693970"/>
    </source>
</evidence>
<dbReference type="EMBL" id="JAGRRH010000002">
    <property type="protein sequence ID" value="KAG7373448.1"/>
    <property type="molecule type" value="Genomic_DNA"/>
</dbReference>
<evidence type="ECO:0000256" key="1">
    <source>
        <dbReference type="SAM" id="MobiDB-lite"/>
    </source>
</evidence>
<protein>
    <submittedName>
        <fullName evidence="3">Uncharacterized protein</fullName>
    </submittedName>
</protein>
<reference evidence="3" key="1">
    <citation type="journal article" date="2021" name="Sci. Rep.">
        <title>Diploid genomic architecture of Nitzschia inconspicua, an elite biomass production diatom.</title>
        <authorList>
            <person name="Oliver A."/>
            <person name="Podell S."/>
            <person name="Pinowska A."/>
            <person name="Traller J.C."/>
            <person name="Smith S.R."/>
            <person name="McClure R."/>
            <person name="Beliaev A."/>
            <person name="Bohutskyi P."/>
            <person name="Hill E.A."/>
            <person name="Rabines A."/>
            <person name="Zheng H."/>
            <person name="Allen L.Z."/>
            <person name="Kuo A."/>
            <person name="Grigoriev I.V."/>
            <person name="Allen A.E."/>
            <person name="Hazlebeck D."/>
            <person name="Allen E.E."/>
        </authorList>
    </citation>
    <scope>NUCLEOTIDE SEQUENCE</scope>
    <source>
        <strain evidence="3">Hildebrandi</strain>
    </source>
</reference>
<dbReference type="AlphaFoldDB" id="A0A9K3M359"/>
<evidence type="ECO:0000256" key="2">
    <source>
        <dbReference type="SAM" id="SignalP"/>
    </source>
</evidence>
<evidence type="ECO:0000313" key="3">
    <source>
        <dbReference type="EMBL" id="KAG7373448.1"/>
    </source>
</evidence>
<dbReference type="OrthoDB" id="40067at2759"/>
<feature type="signal peptide" evidence="2">
    <location>
        <begin position="1"/>
        <end position="35"/>
    </location>
</feature>
<gene>
    <name evidence="3" type="ORF">IV203_034172</name>
</gene>
<feature type="chain" id="PRO_5039890500" evidence="2">
    <location>
        <begin position="36"/>
        <end position="393"/>
    </location>
</feature>
<sequence>MVLFNVCYRLLQLLQTLSLLSSSLLLFTLPDHCTTALTASAAQVARSRLAEAFASPSGKLTLSPEIIIEDPINPTAILLQSSAVSSLSETLRTKAKANSAFVSCTSLSSLKTFCNEQEEARGNFPGPIPVIYCHPKKPSELETNDDATVPTVDLKELAETGASGILVSTTNEIASLEDILSDNAWIRQCQQALESGLQPIPEILVTDTIATTWKENDVEALVTKIAEATGQDPVTVLLTIQTATSSEGSDNDSDSDSSVEILPLPTVPRSLGRKIPILGSVRTPAGENRLGEETARWKAAGFTGALLRHECLPGYKNKPSLEYVSDFWAACIGDLKSTRSKSFNFRSRNLMEKSVPLEWAKYQKSVIESGALGEAEDNSEGGFNPNSGDYKGF</sequence>
<keyword evidence="4" id="KW-1185">Reference proteome</keyword>
<name>A0A9K3M359_9STRA</name>
<dbReference type="Proteomes" id="UP000693970">
    <property type="component" value="Unassembled WGS sequence"/>
</dbReference>
<keyword evidence="2" id="KW-0732">Signal</keyword>
<feature type="region of interest" description="Disordered" evidence="1">
    <location>
        <begin position="373"/>
        <end position="393"/>
    </location>
</feature>
<comment type="caution">
    <text evidence="3">The sequence shown here is derived from an EMBL/GenBank/DDBJ whole genome shotgun (WGS) entry which is preliminary data.</text>
</comment>
<accession>A0A9K3M359</accession>
<proteinExistence type="predicted"/>